<name>A0A6S6VVP9_9PLEO</name>
<proteinExistence type="predicted"/>
<dbReference type="InterPro" id="IPR036770">
    <property type="entry name" value="Ankyrin_rpt-contain_sf"/>
</dbReference>
<sequence length="334" mass="38557">MEALETQRWELVNAAVEKNEPALLEQATQINGQDTLDRFHDRVRDIAIKKNSIPILRYLIEHGVSVKHIEPPQLADGGEVSIPTLEFLLAQGWDINWPGDRLSSTREPFMWYCINDQDKLVWCLKHGAKLEMPKNQDCSGKRSPPILEKVAKQGNIATFEFLLSKGAPLRPFPHQNKVLHGAVHAAGCQGDRSSDAENDTEEQRKQRAKYTERMAMVRYLIDVVGYDTNMLDKLPECRRGQSGAMGTPLEYVQDIWSDRMHTRELTWFLLDRGADPTPALKEAKWGEDPTKWHNEFIKNVEEWEEQGGPERLRQYQELKRLEEQKKKEQKCCVQ</sequence>
<accession>A0A6S6VVP9</accession>
<reference evidence="2" key="1">
    <citation type="submission" date="2021-02" db="EMBL/GenBank/DDBJ databases">
        <authorList>
            <person name="Syme A R."/>
            <person name="Syme A R."/>
            <person name="Moolhuijzen P."/>
        </authorList>
    </citation>
    <scope>NUCLEOTIDE SEQUENCE</scope>
    <source>
        <strain evidence="2">W1-1</strain>
    </source>
</reference>
<feature type="region of interest" description="Disordered" evidence="1">
    <location>
        <begin position="189"/>
        <end position="208"/>
    </location>
</feature>
<dbReference type="Proteomes" id="UP000472372">
    <property type="component" value="Chromosome 2"/>
</dbReference>
<dbReference type="EMBL" id="HG992978">
    <property type="protein sequence ID" value="CAE7012157.1"/>
    <property type="molecule type" value="Genomic_DNA"/>
</dbReference>
<protein>
    <recommendedName>
        <fullName evidence="4">Ankyrin repeat protein</fullName>
    </recommendedName>
</protein>
<evidence type="ECO:0008006" key="4">
    <source>
        <dbReference type="Google" id="ProtNLM"/>
    </source>
</evidence>
<dbReference type="AlphaFoldDB" id="A0A6S6VVP9"/>
<evidence type="ECO:0000313" key="3">
    <source>
        <dbReference type="Proteomes" id="UP000472372"/>
    </source>
</evidence>
<dbReference type="SUPFAM" id="SSF48403">
    <property type="entry name" value="Ankyrin repeat"/>
    <property type="match status" value="1"/>
</dbReference>
<evidence type="ECO:0000313" key="2">
    <source>
        <dbReference type="EMBL" id="CAE7012157.1"/>
    </source>
</evidence>
<organism evidence="2 3">
    <name type="scientific">Pyrenophora teres f. teres</name>
    <dbReference type="NCBI Taxonomy" id="97479"/>
    <lineage>
        <taxon>Eukaryota</taxon>
        <taxon>Fungi</taxon>
        <taxon>Dikarya</taxon>
        <taxon>Ascomycota</taxon>
        <taxon>Pezizomycotina</taxon>
        <taxon>Dothideomycetes</taxon>
        <taxon>Pleosporomycetidae</taxon>
        <taxon>Pleosporales</taxon>
        <taxon>Pleosporineae</taxon>
        <taxon>Pleosporaceae</taxon>
        <taxon>Pyrenophora</taxon>
    </lineage>
</organism>
<gene>
    <name evidence="2" type="ORF">PTTW11_02315</name>
</gene>
<dbReference type="Gene3D" id="1.25.40.20">
    <property type="entry name" value="Ankyrin repeat-containing domain"/>
    <property type="match status" value="1"/>
</dbReference>
<evidence type="ECO:0000256" key="1">
    <source>
        <dbReference type="SAM" id="MobiDB-lite"/>
    </source>
</evidence>